<evidence type="ECO:0000313" key="3">
    <source>
        <dbReference type="Proteomes" id="UP000294829"/>
    </source>
</evidence>
<keyword evidence="1" id="KW-0812">Transmembrane</keyword>
<keyword evidence="1" id="KW-1133">Transmembrane helix</keyword>
<keyword evidence="3" id="KW-1185">Reference proteome</keyword>
<feature type="transmembrane region" description="Helical" evidence="1">
    <location>
        <begin position="18"/>
        <end position="38"/>
    </location>
</feature>
<dbReference type="Proteomes" id="UP000294829">
    <property type="component" value="Unassembled WGS sequence"/>
</dbReference>
<keyword evidence="1" id="KW-0472">Membrane</keyword>
<evidence type="ECO:0000256" key="1">
    <source>
        <dbReference type="SAM" id="Phobius"/>
    </source>
</evidence>
<dbReference type="OrthoDB" id="123418at2"/>
<reference evidence="2 3" key="1">
    <citation type="submission" date="2019-03" db="EMBL/GenBank/DDBJ databases">
        <title>Sapientia aquatica gen. nov., sp. nov., isolated from a crater lake.</title>
        <authorList>
            <person name="Felfoldi T."/>
            <person name="Szabo A."/>
            <person name="Toth E."/>
            <person name="Schumann P."/>
            <person name="Keki Z."/>
            <person name="Marialigeti K."/>
            <person name="Mathe I."/>
        </authorList>
    </citation>
    <scope>NUCLEOTIDE SEQUENCE [LARGE SCALE GENOMIC DNA]</scope>
    <source>
        <strain evidence="2 3">SA-152</strain>
    </source>
</reference>
<proteinExistence type="predicted"/>
<comment type="caution">
    <text evidence="2">The sequence shown here is derived from an EMBL/GenBank/DDBJ whole genome shotgun (WGS) entry which is preliminary data.</text>
</comment>
<feature type="transmembrane region" description="Helical" evidence="1">
    <location>
        <begin position="140"/>
        <end position="157"/>
    </location>
</feature>
<dbReference type="AlphaFoldDB" id="A0A4R5W2P3"/>
<organism evidence="2 3">
    <name type="scientific">Sapientia aquatica</name>
    <dbReference type="NCBI Taxonomy" id="1549640"/>
    <lineage>
        <taxon>Bacteria</taxon>
        <taxon>Pseudomonadati</taxon>
        <taxon>Pseudomonadota</taxon>
        <taxon>Betaproteobacteria</taxon>
        <taxon>Burkholderiales</taxon>
        <taxon>Oxalobacteraceae</taxon>
        <taxon>Sapientia</taxon>
    </lineage>
</organism>
<feature type="transmembrane region" description="Helical" evidence="1">
    <location>
        <begin position="44"/>
        <end position="66"/>
    </location>
</feature>
<dbReference type="RefSeq" id="WP_133328251.1">
    <property type="nucleotide sequence ID" value="NZ_SMYL01000004.1"/>
</dbReference>
<gene>
    <name evidence="2" type="ORF">E2I14_10680</name>
</gene>
<dbReference type="EMBL" id="SMYL01000004">
    <property type="protein sequence ID" value="TDK66047.1"/>
    <property type="molecule type" value="Genomic_DNA"/>
</dbReference>
<feature type="transmembrane region" description="Helical" evidence="1">
    <location>
        <begin position="112"/>
        <end position="133"/>
    </location>
</feature>
<protein>
    <submittedName>
        <fullName evidence="2">Uncharacterized protein</fullName>
    </submittedName>
</protein>
<name>A0A4R5W2P3_9BURK</name>
<evidence type="ECO:0000313" key="2">
    <source>
        <dbReference type="EMBL" id="TDK66047.1"/>
    </source>
</evidence>
<feature type="transmembrane region" description="Helical" evidence="1">
    <location>
        <begin position="87"/>
        <end position="106"/>
    </location>
</feature>
<accession>A0A4R5W2P3</accession>
<sequence length="191" mass="21236">MPTTQQANPDDAKRASRAIGAMFFTIFGGLWIGLWSYQAFPHVVLYRAVIALITLALFIVVLRRYLRYRPALAAQPDDPDKRRRDQLFNLVNAGQWILIVLGVNVLNNLGYPHWAIPLAIFIIGLHFIPLAAIFFNPPHYITGIALMLVAAVYPLVLQNGPQNPLGCLATGLILWASSLWAVKPEPRSGLN</sequence>